<sequence length="156" mass="17349">MPALKPHVAINVRNLDRSLLFYRNLFGVDPVRVRPGYAKFDVDQPPLNFTINEYPYEDAGALNHLGLQVSSTEDVLAAKQRLETAGLATFDEMNTTCCYALQDKVWVTDPDGNRWEVFVVLDQEDDRKGYDSNRVQPPVKSTCCTPAGSSSSCCAS</sequence>
<name>A0A1I7HG39_9BACL</name>
<feature type="domain" description="VOC" evidence="1">
    <location>
        <begin position="4"/>
        <end position="120"/>
    </location>
</feature>
<dbReference type="STRING" id="392015.SAMN05421543_104179"/>
<dbReference type="InterPro" id="IPR049789">
    <property type="entry name" value="ArsI/CadI-like"/>
</dbReference>
<dbReference type="EMBL" id="FPBV01000004">
    <property type="protein sequence ID" value="SFU59707.1"/>
    <property type="molecule type" value="Genomic_DNA"/>
</dbReference>
<evidence type="ECO:0000259" key="1">
    <source>
        <dbReference type="PROSITE" id="PS51819"/>
    </source>
</evidence>
<dbReference type="InterPro" id="IPR004360">
    <property type="entry name" value="Glyas_Fos-R_dOase_dom"/>
</dbReference>
<dbReference type="InterPro" id="IPR052393">
    <property type="entry name" value="Cadmium-induced_rsp"/>
</dbReference>
<dbReference type="PROSITE" id="PS51819">
    <property type="entry name" value="VOC"/>
    <property type="match status" value="1"/>
</dbReference>
<dbReference type="PANTHER" id="PTHR41294:SF1">
    <property type="entry name" value="CADMIUM-INDUCED PROTEIN CADI"/>
    <property type="match status" value="1"/>
</dbReference>
<dbReference type="NCBIfam" id="NF041414">
    <property type="entry name" value="ArsI_CadI_VOC"/>
    <property type="match status" value="1"/>
</dbReference>
<accession>A0A1I7HG39</accession>
<keyword evidence="2" id="KW-0560">Oxidoreductase</keyword>
<dbReference type="InterPro" id="IPR029068">
    <property type="entry name" value="Glyas_Bleomycin-R_OHBP_Dase"/>
</dbReference>
<gene>
    <name evidence="2" type="ORF">SAMN05421543_104179</name>
</gene>
<organism evidence="2 3">
    <name type="scientific">Alicyclobacillus macrosporangiidus</name>
    <dbReference type="NCBI Taxonomy" id="392015"/>
    <lineage>
        <taxon>Bacteria</taxon>
        <taxon>Bacillati</taxon>
        <taxon>Bacillota</taxon>
        <taxon>Bacilli</taxon>
        <taxon>Bacillales</taxon>
        <taxon>Alicyclobacillaceae</taxon>
        <taxon>Alicyclobacillus</taxon>
    </lineage>
</organism>
<keyword evidence="2" id="KW-0223">Dioxygenase</keyword>
<dbReference type="Pfam" id="PF00903">
    <property type="entry name" value="Glyoxalase"/>
    <property type="match status" value="1"/>
</dbReference>
<reference evidence="3" key="1">
    <citation type="submission" date="2016-10" db="EMBL/GenBank/DDBJ databases">
        <authorList>
            <person name="Varghese N."/>
        </authorList>
    </citation>
    <scope>NUCLEOTIDE SEQUENCE [LARGE SCALE GENOMIC DNA]</scope>
    <source>
        <strain evidence="3">DSM 17980</strain>
    </source>
</reference>
<dbReference type="Gene3D" id="3.10.180.10">
    <property type="entry name" value="2,3-Dihydroxybiphenyl 1,2-Dioxygenase, domain 1"/>
    <property type="match status" value="1"/>
</dbReference>
<evidence type="ECO:0000313" key="3">
    <source>
        <dbReference type="Proteomes" id="UP000183508"/>
    </source>
</evidence>
<dbReference type="SUPFAM" id="SSF54593">
    <property type="entry name" value="Glyoxalase/Bleomycin resistance protein/Dihydroxybiphenyl dioxygenase"/>
    <property type="match status" value="1"/>
</dbReference>
<protein>
    <submittedName>
        <fullName evidence="2">Catechol 2,3-dioxygenase</fullName>
    </submittedName>
</protein>
<dbReference type="RefSeq" id="WP_074950389.1">
    <property type="nucleotide sequence ID" value="NZ_FPBV01000004.1"/>
</dbReference>
<dbReference type="GO" id="GO:0046686">
    <property type="term" value="P:response to cadmium ion"/>
    <property type="evidence" value="ECO:0007669"/>
    <property type="project" value="TreeGrafter"/>
</dbReference>
<keyword evidence="3" id="KW-1185">Reference proteome</keyword>
<dbReference type="PANTHER" id="PTHR41294">
    <property type="entry name" value="CADMIUM-INDUCED PROTEIN CADI"/>
    <property type="match status" value="1"/>
</dbReference>
<dbReference type="InterPro" id="IPR037523">
    <property type="entry name" value="VOC_core"/>
</dbReference>
<proteinExistence type="predicted"/>
<dbReference type="Proteomes" id="UP000183508">
    <property type="component" value="Unassembled WGS sequence"/>
</dbReference>
<dbReference type="AlphaFoldDB" id="A0A1I7HG39"/>
<dbReference type="OrthoDB" id="9789608at2"/>
<evidence type="ECO:0000313" key="2">
    <source>
        <dbReference type="EMBL" id="SFU59707.1"/>
    </source>
</evidence>
<dbReference type="GO" id="GO:0051213">
    <property type="term" value="F:dioxygenase activity"/>
    <property type="evidence" value="ECO:0007669"/>
    <property type="project" value="UniProtKB-KW"/>
</dbReference>